<dbReference type="RefSeq" id="WP_069622634.1">
    <property type="nucleotide sequence ID" value="NZ_LPWD01000006.1"/>
</dbReference>
<dbReference type="GO" id="GO:0005524">
    <property type="term" value="F:ATP binding"/>
    <property type="evidence" value="ECO:0007669"/>
    <property type="project" value="UniProtKB-KW"/>
</dbReference>
<dbReference type="Proteomes" id="UP000095042">
    <property type="component" value="Unassembled WGS sequence"/>
</dbReference>
<evidence type="ECO:0000256" key="4">
    <source>
        <dbReference type="ARBA" id="ARBA00022993"/>
    </source>
</evidence>
<proteinExistence type="inferred from homology"/>
<evidence type="ECO:0000256" key="2">
    <source>
        <dbReference type="ARBA" id="ARBA00022741"/>
    </source>
</evidence>
<dbReference type="GO" id="GO:0004140">
    <property type="term" value="F:dephospho-CoA kinase activity"/>
    <property type="evidence" value="ECO:0007669"/>
    <property type="project" value="InterPro"/>
</dbReference>
<evidence type="ECO:0000256" key="1">
    <source>
        <dbReference type="ARBA" id="ARBA00009018"/>
    </source>
</evidence>
<accession>A0A1E3WEC2</accession>
<dbReference type="InterPro" id="IPR027417">
    <property type="entry name" value="P-loop_NTPase"/>
</dbReference>
<evidence type="ECO:0000313" key="6">
    <source>
        <dbReference type="Proteomes" id="UP000095042"/>
    </source>
</evidence>
<keyword evidence="3" id="KW-0067">ATP-binding</keyword>
<dbReference type="InterPro" id="IPR001977">
    <property type="entry name" value="Depp_CoAkinase"/>
</dbReference>
<dbReference type="GO" id="GO:0015937">
    <property type="term" value="P:coenzyme A biosynthetic process"/>
    <property type="evidence" value="ECO:0007669"/>
    <property type="project" value="UniProtKB-KW"/>
</dbReference>
<evidence type="ECO:0008006" key="7">
    <source>
        <dbReference type="Google" id="ProtNLM"/>
    </source>
</evidence>
<keyword evidence="2" id="KW-0547">Nucleotide-binding</keyword>
<dbReference type="AlphaFoldDB" id="A0A1E3WEC2"/>
<dbReference type="Gene3D" id="3.40.50.300">
    <property type="entry name" value="P-loop containing nucleotide triphosphate hydrolases"/>
    <property type="match status" value="1"/>
</dbReference>
<name>A0A1E3WEC2_9HYPH</name>
<reference evidence="5 6" key="1">
    <citation type="journal article" date="2016" name="Environ. Microbiol.">
        <title>New Methyloceanibacter diversity from North Sea sediments includes methanotroph containing solely the soluble methane monooxygenase.</title>
        <authorList>
            <person name="Vekeman B."/>
            <person name="Kerckhof F.M."/>
            <person name="Cremers G."/>
            <person name="de Vos P."/>
            <person name="Vandamme P."/>
            <person name="Boon N."/>
            <person name="Op den Camp H.J."/>
            <person name="Heylen K."/>
        </authorList>
    </citation>
    <scope>NUCLEOTIDE SEQUENCE [LARGE SCALE GENOMIC DNA]</scope>
    <source>
        <strain evidence="5 6">R-67177</strain>
    </source>
</reference>
<protein>
    <recommendedName>
        <fullName evidence="7">Dephospho-CoA kinase</fullName>
    </recommendedName>
</protein>
<comment type="similarity">
    <text evidence="1">Belongs to the CoaE family.</text>
</comment>
<organism evidence="5 6">
    <name type="scientific">Methyloceanibacter marginalis</name>
    <dbReference type="NCBI Taxonomy" id="1774971"/>
    <lineage>
        <taxon>Bacteria</taxon>
        <taxon>Pseudomonadati</taxon>
        <taxon>Pseudomonadota</taxon>
        <taxon>Alphaproteobacteria</taxon>
        <taxon>Hyphomicrobiales</taxon>
        <taxon>Hyphomicrobiaceae</taxon>
        <taxon>Methyloceanibacter</taxon>
    </lineage>
</organism>
<dbReference type="SUPFAM" id="SSF52540">
    <property type="entry name" value="P-loop containing nucleoside triphosphate hydrolases"/>
    <property type="match status" value="1"/>
</dbReference>
<keyword evidence="6" id="KW-1185">Reference proteome</keyword>
<keyword evidence="4" id="KW-0173">Coenzyme A biosynthesis</keyword>
<comment type="caution">
    <text evidence="5">The sequence shown here is derived from an EMBL/GenBank/DDBJ whole genome shotgun (WGS) entry which is preliminary data.</text>
</comment>
<dbReference type="PROSITE" id="PS51219">
    <property type="entry name" value="DPCK"/>
    <property type="match status" value="1"/>
</dbReference>
<evidence type="ECO:0000313" key="5">
    <source>
        <dbReference type="EMBL" id="ODS04168.1"/>
    </source>
</evidence>
<evidence type="ECO:0000256" key="3">
    <source>
        <dbReference type="ARBA" id="ARBA00022840"/>
    </source>
</evidence>
<dbReference type="EMBL" id="LPWD01000006">
    <property type="protein sequence ID" value="ODS04168.1"/>
    <property type="molecule type" value="Genomic_DNA"/>
</dbReference>
<gene>
    <name evidence="5" type="ORF">AUC71_05470</name>
</gene>
<dbReference type="Pfam" id="PF01121">
    <property type="entry name" value="CoaE"/>
    <property type="match status" value="1"/>
</dbReference>
<sequence length="60" mass="6200">MMLVIGLTGGMGMGKSAAAAHLRRRGVPVFDADAYVHRLYEGAAVPAIEAAFPARCARAG</sequence>